<proteinExistence type="predicted"/>
<dbReference type="AlphaFoldDB" id="A0A4R4KCG5"/>
<sequence length="122" mass="13594">MKKILFVILMLAVFGCEKEEPIPTGEVFETSAKLVNDLAVDGCDWHFQIVQSDSIQITIVVPTRATEAKVKDALPEYGTVNSYSFTPVQLKYRPTGTKRTISCGWGQTPEVDEIEVIEVSKK</sequence>
<dbReference type="PROSITE" id="PS51257">
    <property type="entry name" value="PROKAR_LIPOPROTEIN"/>
    <property type="match status" value="1"/>
</dbReference>
<dbReference type="RefSeq" id="WP_132118897.1">
    <property type="nucleotide sequence ID" value="NZ_SMJU01000008.1"/>
</dbReference>
<reference evidence="1 2" key="1">
    <citation type="submission" date="2019-02" db="EMBL/GenBank/DDBJ databases">
        <title>Arundinibacter roseus gen. nov., sp. nov., a new member of the family Cytophagaceae.</title>
        <authorList>
            <person name="Szuroczki S."/>
            <person name="Khayer B."/>
            <person name="Sproer C."/>
            <person name="Toumi M."/>
            <person name="Szabo A."/>
            <person name="Felfoldi T."/>
            <person name="Schumann P."/>
            <person name="Toth E."/>
        </authorList>
    </citation>
    <scope>NUCLEOTIDE SEQUENCE [LARGE SCALE GENOMIC DNA]</scope>
    <source>
        <strain evidence="1 2">DMA-k-7a</strain>
    </source>
</reference>
<evidence type="ECO:0000313" key="1">
    <source>
        <dbReference type="EMBL" id="TDB64161.1"/>
    </source>
</evidence>
<name>A0A4R4KCG5_9BACT</name>
<dbReference type="OrthoDB" id="963098at2"/>
<dbReference type="EMBL" id="SMJU01000008">
    <property type="protein sequence ID" value="TDB64161.1"/>
    <property type="molecule type" value="Genomic_DNA"/>
</dbReference>
<comment type="caution">
    <text evidence="1">The sequence shown here is derived from an EMBL/GenBank/DDBJ whole genome shotgun (WGS) entry which is preliminary data.</text>
</comment>
<evidence type="ECO:0000313" key="2">
    <source>
        <dbReference type="Proteomes" id="UP000295706"/>
    </source>
</evidence>
<dbReference type="Proteomes" id="UP000295706">
    <property type="component" value="Unassembled WGS sequence"/>
</dbReference>
<keyword evidence="2" id="KW-1185">Reference proteome</keyword>
<organism evidence="1 2">
    <name type="scientific">Arundinibacter roseus</name>
    <dbReference type="NCBI Taxonomy" id="2070510"/>
    <lineage>
        <taxon>Bacteria</taxon>
        <taxon>Pseudomonadati</taxon>
        <taxon>Bacteroidota</taxon>
        <taxon>Cytophagia</taxon>
        <taxon>Cytophagales</taxon>
        <taxon>Spirosomataceae</taxon>
        <taxon>Arundinibacter</taxon>
    </lineage>
</organism>
<accession>A0A4R4KCG5</accession>
<gene>
    <name evidence="1" type="ORF">EZE20_14580</name>
</gene>
<protein>
    <submittedName>
        <fullName evidence="1">Uncharacterized protein</fullName>
    </submittedName>
</protein>